<accession>A0ACC6T1C9</accession>
<evidence type="ECO:0000313" key="1">
    <source>
        <dbReference type="EMBL" id="MER9285752.1"/>
    </source>
</evidence>
<proteinExistence type="predicted"/>
<organism evidence="1 2">
    <name type="scientific">Mesorhizobium australicum</name>
    <dbReference type="NCBI Taxonomy" id="536018"/>
    <lineage>
        <taxon>Bacteria</taxon>
        <taxon>Pseudomonadati</taxon>
        <taxon>Pseudomonadota</taxon>
        <taxon>Alphaproteobacteria</taxon>
        <taxon>Hyphomicrobiales</taxon>
        <taxon>Phyllobacteriaceae</taxon>
        <taxon>Mesorhizobium</taxon>
    </lineage>
</organism>
<dbReference type="EMBL" id="JAMYRI010000009">
    <property type="protein sequence ID" value="MER9285752.1"/>
    <property type="molecule type" value="Genomic_DNA"/>
</dbReference>
<protein>
    <submittedName>
        <fullName evidence="1">DUF680 domain-containing protein</fullName>
    </submittedName>
</protein>
<keyword evidence="2" id="KW-1185">Reference proteome</keyword>
<evidence type="ECO:0000313" key="2">
    <source>
        <dbReference type="Proteomes" id="UP001480082"/>
    </source>
</evidence>
<name>A0ACC6T1C9_9HYPH</name>
<reference evidence="1 2" key="1">
    <citation type="journal article" date="2024" name="Proc. Natl. Acad. Sci. U.S.A.">
        <title>The evolutionary genomics of adaptation to stress in wild rhizobium bacteria.</title>
        <authorList>
            <person name="Kehlet-Delgado H."/>
            <person name="Montoya A.P."/>
            <person name="Jensen K.T."/>
            <person name="Wendlandt C.E."/>
            <person name="Dexheimer C."/>
            <person name="Roberts M."/>
            <person name="Torres Martinez L."/>
            <person name="Friesen M.L."/>
            <person name="Griffitts J.S."/>
            <person name="Porter S.S."/>
        </authorList>
    </citation>
    <scope>NUCLEOTIDE SEQUENCE [LARGE SCALE GENOMIC DNA]</scope>
    <source>
        <strain evidence="1 2">M0468</strain>
    </source>
</reference>
<dbReference type="Proteomes" id="UP001480082">
    <property type="component" value="Unassembled WGS sequence"/>
</dbReference>
<sequence length="75" mass="7927">MKMILATAALLVSATGAIAGRDHYGSQVDPQFPATTTDTVHTGSTKKADNNAGVPHTVRRPIVPNEEYGQGIWGH</sequence>
<gene>
    <name evidence="1" type="ORF">NKI81_17570</name>
</gene>
<comment type="caution">
    <text evidence="1">The sequence shown here is derived from an EMBL/GenBank/DDBJ whole genome shotgun (WGS) entry which is preliminary data.</text>
</comment>